<dbReference type="Pfam" id="PF13855">
    <property type="entry name" value="LRR_8"/>
    <property type="match status" value="2"/>
</dbReference>
<organism evidence="1">
    <name type="scientific">Anopheles atroparvus</name>
    <name type="common">European mosquito</name>
    <dbReference type="NCBI Taxonomy" id="41427"/>
    <lineage>
        <taxon>Eukaryota</taxon>
        <taxon>Metazoa</taxon>
        <taxon>Ecdysozoa</taxon>
        <taxon>Arthropoda</taxon>
        <taxon>Hexapoda</taxon>
        <taxon>Insecta</taxon>
        <taxon>Pterygota</taxon>
        <taxon>Neoptera</taxon>
        <taxon>Endopterygota</taxon>
        <taxon>Diptera</taxon>
        <taxon>Nematocera</taxon>
        <taxon>Culicoidea</taxon>
        <taxon>Culicidae</taxon>
        <taxon>Anophelinae</taxon>
        <taxon>Anopheles</taxon>
    </lineage>
</organism>
<dbReference type="PROSITE" id="PS51450">
    <property type="entry name" value="LRR"/>
    <property type="match status" value="1"/>
</dbReference>
<proteinExistence type="predicted"/>
<dbReference type="AlphaFoldDB" id="A0A182JDB3"/>
<name>A0A182JDB3_ANOAO</name>
<dbReference type="PRINTS" id="PR00019">
    <property type="entry name" value="LEURICHRPT"/>
</dbReference>
<dbReference type="InterPro" id="IPR003591">
    <property type="entry name" value="Leu-rich_rpt_typical-subtyp"/>
</dbReference>
<accession>A0A182JDB3</accession>
<dbReference type="PANTHER" id="PTHR24366">
    <property type="entry name" value="IG(IMMUNOGLOBULIN) AND LRR(LEUCINE RICH REPEAT) DOMAINS"/>
    <property type="match status" value="1"/>
</dbReference>
<protein>
    <recommendedName>
        <fullName evidence="2">Leucine rich immune protein (Coil-less)</fullName>
    </recommendedName>
</protein>
<dbReference type="PANTHER" id="PTHR24366:SF96">
    <property type="entry name" value="LEUCINE RICH REPEAT CONTAINING 53"/>
    <property type="match status" value="1"/>
</dbReference>
<dbReference type="EnsemblMetazoa" id="AATE015937-RA">
    <property type="protein sequence ID" value="AATE015937-PA.1"/>
    <property type="gene ID" value="AATE015937"/>
</dbReference>
<evidence type="ECO:0000313" key="1">
    <source>
        <dbReference type="EnsemblMetazoa" id="AATE015937-PA.1"/>
    </source>
</evidence>
<dbReference type="STRING" id="41427.A0A182JDB3"/>
<reference evidence="1" key="1">
    <citation type="submission" date="2022-08" db="UniProtKB">
        <authorList>
            <consortium name="EnsemblMetazoa"/>
        </authorList>
    </citation>
    <scope>IDENTIFICATION</scope>
    <source>
        <strain evidence="1">EBRO</strain>
    </source>
</reference>
<dbReference type="Gene3D" id="3.80.10.10">
    <property type="entry name" value="Ribonuclease Inhibitor"/>
    <property type="match status" value="2"/>
</dbReference>
<dbReference type="InterPro" id="IPR032675">
    <property type="entry name" value="LRR_dom_sf"/>
</dbReference>
<dbReference type="VEuPathDB" id="VectorBase:AATE015937"/>
<sequence length="286" mass="31927">MLFNLALLANLRQLESVVFVDNQITSIHPPQAAVVQNISALDLSHNQLRYLNMTALASLKQLRILLITNNQLAAVGYGLRGVVAFPRLQTLDLSNNVLQSFSLEQLSAPSLEYLQLSFNELSTVPGPLESFPKLTILALNHNALVSVSFALFEGLHDLVSLELSQNRLQTLDATRALELPRLESLMLSANQLQIVDLQKLTVPRLRTLDLSFNLLNYVPVVFENSMKSLQLVTVMGNPLTCATLQAHRAYIRKEILIPKWLLSDKELCSTGRVFVLNVKRRSCCTL</sequence>
<dbReference type="SMART" id="SM00369">
    <property type="entry name" value="LRR_TYP"/>
    <property type="match status" value="8"/>
</dbReference>
<dbReference type="SUPFAM" id="SSF52058">
    <property type="entry name" value="L domain-like"/>
    <property type="match status" value="1"/>
</dbReference>
<evidence type="ECO:0008006" key="2">
    <source>
        <dbReference type="Google" id="ProtNLM"/>
    </source>
</evidence>
<dbReference type="InterPro" id="IPR001611">
    <property type="entry name" value="Leu-rich_rpt"/>
</dbReference>
<dbReference type="Pfam" id="PF00560">
    <property type="entry name" value="LRR_1"/>
    <property type="match status" value="1"/>
</dbReference>